<sequence>MNPYALSHVSDGALLRGLTALVARERAATATLLAHLAEVDARRLYLPAAYPSMYAYCLGELHLSEEAAFKRIHAARAARRFPAIFAALAEGRLHLSAVVMLAPHLTGC</sequence>
<proteinExistence type="predicted"/>
<name>A0A538TK35_UNCEI</name>
<dbReference type="EMBL" id="VBOY01000097">
    <property type="protein sequence ID" value="TMQ63981.1"/>
    <property type="molecule type" value="Genomic_DNA"/>
</dbReference>
<gene>
    <name evidence="1" type="ORF">E6K78_10045</name>
</gene>
<comment type="caution">
    <text evidence="1">The sequence shown here is derived from an EMBL/GenBank/DDBJ whole genome shotgun (WGS) entry which is preliminary data.</text>
</comment>
<protein>
    <recommendedName>
        <fullName evidence="3">HNH endonuclease</fullName>
    </recommendedName>
</protein>
<dbReference type="Proteomes" id="UP000316609">
    <property type="component" value="Unassembled WGS sequence"/>
</dbReference>
<reference evidence="1 2" key="1">
    <citation type="journal article" date="2019" name="Nat. Microbiol.">
        <title>Mediterranean grassland soil C-N compound turnover is dependent on rainfall and depth, and is mediated by genomically divergent microorganisms.</title>
        <authorList>
            <person name="Diamond S."/>
            <person name="Andeer P.F."/>
            <person name="Li Z."/>
            <person name="Crits-Christoph A."/>
            <person name="Burstein D."/>
            <person name="Anantharaman K."/>
            <person name="Lane K.R."/>
            <person name="Thomas B.C."/>
            <person name="Pan C."/>
            <person name="Northen T.R."/>
            <person name="Banfield J.F."/>
        </authorList>
    </citation>
    <scope>NUCLEOTIDE SEQUENCE [LARGE SCALE GENOMIC DNA]</scope>
    <source>
        <strain evidence="1">WS_8</strain>
    </source>
</reference>
<evidence type="ECO:0000313" key="1">
    <source>
        <dbReference type="EMBL" id="TMQ63981.1"/>
    </source>
</evidence>
<organism evidence="1 2">
    <name type="scientific">Eiseniibacteriota bacterium</name>
    <dbReference type="NCBI Taxonomy" id="2212470"/>
    <lineage>
        <taxon>Bacteria</taxon>
        <taxon>Candidatus Eiseniibacteriota</taxon>
    </lineage>
</organism>
<accession>A0A538TK35</accession>
<evidence type="ECO:0008006" key="3">
    <source>
        <dbReference type="Google" id="ProtNLM"/>
    </source>
</evidence>
<dbReference type="AlphaFoldDB" id="A0A538TK35"/>
<evidence type="ECO:0000313" key="2">
    <source>
        <dbReference type="Proteomes" id="UP000316609"/>
    </source>
</evidence>